<comment type="caution">
    <text evidence="1">The sequence shown here is derived from an EMBL/GenBank/DDBJ whole genome shotgun (WGS) entry which is preliminary data.</text>
</comment>
<dbReference type="HOGENOM" id="CLU_3287622_0_0_9"/>
<reference evidence="1" key="2">
    <citation type="submission" date="2014-06" db="EMBL/GenBank/DDBJ databases">
        <title>Draft genome sequence of Clostridium spiroforme (DSM 1552).</title>
        <authorList>
            <person name="Sudarsanam P."/>
            <person name="Ley R."/>
            <person name="Guruge J."/>
            <person name="Turnbaugh P.J."/>
            <person name="Mahowald M."/>
            <person name="Liep D."/>
            <person name="Gordon J."/>
        </authorList>
    </citation>
    <scope>NUCLEOTIDE SEQUENCE</scope>
    <source>
        <strain evidence="1">DSM 1552</strain>
    </source>
</reference>
<evidence type="ECO:0000313" key="2">
    <source>
        <dbReference type="Proteomes" id="UP000004910"/>
    </source>
</evidence>
<protein>
    <submittedName>
        <fullName evidence="1">Uncharacterized protein</fullName>
    </submittedName>
</protein>
<evidence type="ECO:0000313" key="1">
    <source>
        <dbReference type="EMBL" id="EDS74670.1"/>
    </source>
</evidence>
<organism evidence="1 2">
    <name type="scientific">Thomasclavelia spiroformis DSM 1552</name>
    <dbReference type="NCBI Taxonomy" id="428126"/>
    <lineage>
        <taxon>Bacteria</taxon>
        <taxon>Bacillati</taxon>
        <taxon>Bacillota</taxon>
        <taxon>Erysipelotrichia</taxon>
        <taxon>Erysipelotrichales</taxon>
        <taxon>Coprobacillaceae</taxon>
        <taxon>Thomasclavelia</taxon>
    </lineage>
</organism>
<dbReference type="EMBL" id="ABIK02000010">
    <property type="protein sequence ID" value="EDS74670.1"/>
    <property type="molecule type" value="Genomic_DNA"/>
</dbReference>
<reference evidence="1" key="1">
    <citation type="submission" date="2008-02" db="EMBL/GenBank/DDBJ databases">
        <authorList>
            <person name="Fulton L."/>
            <person name="Clifton S."/>
            <person name="Fulton B."/>
            <person name="Xu J."/>
            <person name="Minx P."/>
            <person name="Pepin K.H."/>
            <person name="Johnson M."/>
            <person name="Thiruvilangam P."/>
            <person name="Bhonagiri V."/>
            <person name="Nash W.E."/>
            <person name="Mardis E.R."/>
            <person name="Wilson R.K."/>
        </authorList>
    </citation>
    <scope>NUCLEOTIDE SEQUENCE [LARGE SCALE GENOMIC DNA]</scope>
    <source>
        <strain evidence="1">DSM 1552</strain>
    </source>
</reference>
<accession>B1C2I5</accession>
<gene>
    <name evidence="1" type="ORF">CLOSPI_01447</name>
</gene>
<dbReference type="RefSeq" id="WP_004609967.1">
    <property type="nucleotide sequence ID" value="NZ_DS562851.1"/>
</dbReference>
<dbReference type="AlphaFoldDB" id="B1C2I5"/>
<sequence>MVYIFKKTDEQKAVNVDINNELLEDSIGISMTKLDYVSQK</sequence>
<proteinExistence type="predicted"/>
<name>B1C2I5_9FIRM</name>
<keyword evidence="2" id="KW-1185">Reference proteome</keyword>
<dbReference type="Proteomes" id="UP000004910">
    <property type="component" value="Unassembled WGS sequence"/>
</dbReference>